<dbReference type="EC" id="5.1.3.13" evidence="3"/>
<dbReference type="SUPFAM" id="SSF51182">
    <property type="entry name" value="RmlC-like cupins"/>
    <property type="match status" value="1"/>
</dbReference>
<keyword evidence="3" id="KW-0413">Isomerase</keyword>
<dbReference type="CDD" id="cd00438">
    <property type="entry name" value="cupin_RmlC"/>
    <property type="match status" value="1"/>
</dbReference>
<comment type="subunit">
    <text evidence="3">Homodimer.</text>
</comment>
<dbReference type="GO" id="GO:0019305">
    <property type="term" value="P:dTDP-rhamnose biosynthetic process"/>
    <property type="evidence" value="ECO:0007669"/>
    <property type="project" value="UniProtKB-UniRule"/>
</dbReference>
<dbReference type="GO" id="GO:0005829">
    <property type="term" value="C:cytosol"/>
    <property type="evidence" value="ECO:0007669"/>
    <property type="project" value="TreeGrafter"/>
</dbReference>
<accession>A0A855X1P8</accession>
<proteinExistence type="inferred from homology"/>
<evidence type="ECO:0000256" key="2">
    <source>
        <dbReference type="PIRSR" id="PIRSR600888-3"/>
    </source>
</evidence>
<dbReference type="Proteomes" id="UP000250918">
    <property type="component" value="Unassembled WGS sequence"/>
</dbReference>
<dbReference type="InterPro" id="IPR014710">
    <property type="entry name" value="RmlC-like_jellyroll"/>
</dbReference>
<feature type="active site" description="Proton donor" evidence="1">
    <location>
        <position position="132"/>
    </location>
</feature>
<dbReference type="UniPathway" id="UPA00124"/>
<dbReference type="PANTHER" id="PTHR21047:SF2">
    <property type="entry name" value="THYMIDINE DIPHOSPHO-4-KETO-RHAMNOSE 3,5-EPIMERASE"/>
    <property type="match status" value="1"/>
</dbReference>
<feature type="active site" description="Proton acceptor" evidence="1">
    <location>
        <position position="62"/>
    </location>
</feature>
<feature type="site" description="Participates in a stacking interaction with the thymidine ring of dTDP-4-oxo-6-deoxyglucose" evidence="2">
    <location>
        <position position="138"/>
    </location>
</feature>
<dbReference type="NCBIfam" id="TIGR01221">
    <property type="entry name" value="rmlC"/>
    <property type="match status" value="1"/>
</dbReference>
<dbReference type="AlphaFoldDB" id="A0A855X1P8"/>
<comment type="pathway">
    <text evidence="3">Carbohydrate biosynthesis; dTDP-L-rhamnose biosynthesis.</text>
</comment>
<comment type="function">
    <text evidence="3">Catalyzes the epimerization of the C3' and C5'positions of dTDP-6-deoxy-D-xylo-4-hexulose, forming dTDP-6-deoxy-L-lyxo-4-hexulose.</text>
</comment>
<sequence>MKFTATSVEGVWIIEPERRSDDRGYFARTYCSEEFAAHGLNPAVVQCNISFNVRRGTLRGLHSQLPPWEEAKLVRCSRGAVFDVALDLRPDSSTYLRHATATLTCDNGCMLYIPEGVYHGFLSLDDNSEVHYQMSQYYHPESGVGVRYNDPAFDIRWPEAVRVISERDRTFADYTPQPFRAKR</sequence>
<evidence type="ECO:0000256" key="1">
    <source>
        <dbReference type="PIRSR" id="PIRSR600888-1"/>
    </source>
</evidence>
<dbReference type="GO" id="GO:0000271">
    <property type="term" value="P:polysaccharide biosynthetic process"/>
    <property type="evidence" value="ECO:0007669"/>
    <property type="project" value="TreeGrafter"/>
</dbReference>
<dbReference type="Pfam" id="PF00908">
    <property type="entry name" value="dTDP_sugar_isom"/>
    <property type="match status" value="1"/>
</dbReference>
<dbReference type="EMBL" id="PQAP01000059">
    <property type="protein sequence ID" value="PWB73283.1"/>
    <property type="molecule type" value="Genomic_DNA"/>
</dbReference>
<name>A0A855X1P8_9BACT</name>
<dbReference type="GO" id="GO:0008830">
    <property type="term" value="F:dTDP-4-dehydrorhamnose 3,5-epimerase activity"/>
    <property type="evidence" value="ECO:0007669"/>
    <property type="project" value="UniProtKB-UniRule"/>
</dbReference>
<dbReference type="InterPro" id="IPR011051">
    <property type="entry name" value="RmlC_Cupin_sf"/>
</dbReference>
<comment type="similarity">
    <text evidence="3">Belongs to the dTDP-4-dehydrorhamnose 3,5-epimerase family.</text>
</comment>
<dbReference type="Gene3D" id="2.60.120.10">
    <property type="entry name" value="Jelly Rolls"/>
    <property type="match status" value="1"/>
</dbReference>
<organism evidence="4 5">
    <name type="scientific">candidate division GN15 bacterium</name>
    <dbReference type="NCBI Taxonomy" id="2072418"/>
    <lineage>
        <taxon>Bacteria</taxon>
        <taxon>candidate division GN15</taxon>
    </lineage>
</organism>
<comment type="caution">
    <text evidence="4">The sequence shown here is derived from an EMBL/GenBank/DDBJ whole genome shotgun (WGS) entry which is preliminary data.</text>
</comment>
<evidence type="ECO:0000313" key="5">
    <source>
        <dbReference type="Proteomes" id="UP000250918"/>
    </source>
</evidence>
<reference evidence="4 5" key="1">
    <citation type="journal article" date="2018" name="ISME J.">
        <title>A methanotrophic archaeon couples anaerobic oxidation of methane to Fe(III) reduction.</title>
        <authorList>
            <person name="Cai C."/>
            <person name="Leu A.O."/>
            <person name="Xie G.J."/>
            <person name="Guo J."/>
            <person name="Feng Y."/>
            <person name="Zhao J.X."/>
            <person name="Tyson G.W."/>
            <person name="Yuan Z."/>
            <person name="Hu S."/>
        </authorList>
    </citation>
    <scope>NUCLEOTIDE SEQUENCE [LARGE SCALE GENOMIC DNA]</scope>
    <source>
        <strain evidence="4">FeB_12</strain>
    </source>
</reference>
<protein>
    <recommendedName>
        <fullName evidence="3">dTDP-4-dehydrorhamnose 3,5-epimerase</fullName>
        <ecNumber evidence="3">5.1.3.13</ecNumber>
    </recommendedName>
    <alternativeName>
        <fullName evidence="3">Thymidine diphospho-4-keto-rhamnose 3,5-epimerase</fullName>
    </alternativeName>
</protein>
<dbReference type="PANTHER" id="PTHR21047">
    <property type="entry name" value="DTDP-6-DEOXY-D-GLUCOSE-3,5 EPIMERASE"/>
    <property type="match status" value="1"/>
</dbReference>
<comment type="catalytic activity">
    <reaction evidence="3">
        <text>dTDP-4-dehydro-6-deoxy-alpha-D-glucose = dTDP-4-dehydro-beta-L-rhamnose</text>
        <dbReference type="Rhea" id="RHEA:16969"/>
        <dbReference type="ChEBI" id="CHEBI:57649"/>
        <dbReference type="ChEBI" id="CHEBI:62830"/>
        <dbReference type="EC" id="5.1.3.13"/>
    </reaction>
</comment>
<dbReference type="InterPro" id="IPR000888">
    <property type="entry name" value="RmlC-like"/>
</dbReference>
<gene>
    <name evidence="4" type="primary">rfbC</name>
    <name evidence="4" type="ORF">C3F09_05375</name>
</gene>
<evidence type="ECO:0000256" key="3">
    <source>
        <dbReference type="RuleBase" id="RU364069"/>
    </source>
</evidence>
<evidence type="ECO:0000313" key="4">
    <source>
        <dbReference type="EMBL" id="PWB73283.1"/>
    </source>
</evidence>